<evidence type="ECO:0000313" key="2">
    <source>
        <dbReference type="Proteomes" id="UP000838878"/>
    </source>
</evidence>
<evidence type="ECO:0000313" key="1">
    <source>
        <dbReference type="EMBL" id="CAH0718123.1"/>
    </source>
</evidence>
<sequence length="87" mass="9433">MDRVLDRASRRSAVNKLNESRTLTCCTPFMCAPLTHDNSISGNTEPCVERKLASRLEAPLKTCAARAHGSTSFAAISLSLLSPKRVT</sequence>
<dbReference type="EMBL" id="OV170232">
    <property type="protein sequence ID" value="CAH0718123.1"/>
    <property type="molecule type" value="Genomic_DNA"/>
</dbReference>
<name>A0A8J9V8V1_9NEOP</name>
<dbReference type="AlphaFoldDB" id="A0A8J9V8V1"/>
<keyword evidence="2" id="KW-1185">Reference proteome</keyword>
<dbReference type="Proteomes" id="UP000838878">
    <property type="component" value="Chromosome 12"/>
</dbReference>
<accession>A0A8J9V8V1</accession>
<gene>
    <name evidence="1" type="ORF">BINO364_LOCUS4653</name>
</gene>
<feature type="non-terminal residue" evidence="1">
    <location>
        <position position="87"/>
    </location>
</feature>
<organism evidence="1 2">
    <name type="scientific">Brenthis ino</name>
    <name type="common">lesser marbled fritillary</name>
    <dbReference type="NCBI Taxonomy" id="405034"/>
    <lineage>
        <taxon>Eukaryota</taxon>
        <taxon>Metazoa</taxon>
        <taxon>Ecdysozoa</taxon>
        <taxon>Arthropoda</taxon>
        <taxon>Hexapoda</taxon>
        <taxon>Insecta</taxon>
        <taxon>Pterygota</taxon>
        <taxon>Neoptera</taxon>
        <taxon>Endopterygota</taxon>
        <taxon>Lepidoptera</taxon>
        <taxon>Glossata</taxon>
        <taxon>Ditrysia</taxon>
        <taxon>Papilionoidea</taxon>
        <taxon>Nymphalidae</taxon>
        <taxon>Heliconiinae</taxon>
        <taxon>Argynnini</taxon>
        <taxon>Brenthis</taxon>
    </lineage>
</organism>
<reference evidence="1" key="1">
    <citation type="submission" date="2021-12" db="EMBL/GenBank/DDBJ databases">
        <authorList>
            <person name="Martin H S."/>
        </authorList>
    </citation>
    <scope>NUCLEOTIDE SEQUENCE</scope>
</reference>
<proteinExistence type="predicted"/>
<protein>
    <submittedName>
        <fullName evidence="1">Uncharacterized protein</fullName>
    </submittedName>
</protein>